<feature type="transmembrane region" description="Helical" evidence="1">
    <location>
        <begin position="44"/>
        <end position="67"/>
    </location>
</feature>
<evidence type="ECO:0008006" key="4">
    <source>
        <dbReference type="Google" id="ProtNLM"/>
    </source>
</evidence>
<organism evidence="2 3">
    <name type="scientific">Glaciihabitans arcticus</name>
    <dbReference type="NCBI Taxonomy" id="2668039"/>
    <lineage>
        <taxon>Bacteria</taxon>
        <taxon>Bacillati</taxon>
        <taxon>Actinomycetota</taxon>
        <taxon>Actinomycetes</taxon>
        <taxon>Micrococcales</taxon>
        <taxon>Microbacteriaceae</taxon>
        <taxon>Glaciihabitans</taxon>
    </lineage>
</organism>
<comment type="caution">
    <text evidence="2">The sequence shown here is derived from an EMBL/GenBank/DDBJ whole genome shotgun (WGS) entry which is preliminary data.</text>
</comment>
<feature type="transmembrane region" description="Helical" evidence="1">
    <location>
        <begin position="114"/>
        <end position="133"/>
    </location>
</feature>
<dbReference type="RefSeq" id="WP_130982532.1">
    <property type="nucleotide sequence ID" value="NZ_SISG01000001.1"/>
</dbReference>
<dbReference type="Proteomes" id="UP000294194">
    <property type="component" value="Unassembled WGS sequence"/>
</dbReference>
<feature type="transmembrane region" description="Helical" evidence="1">
    <location>
        <begin position="20"/>
        <end position="38"/>
    </location>
</feature>
<keyword evidence="1" id="KW-0472">Membrane</keyword>
<keyword evidence="1" id="KW-1133">Transmembrane helix</keyword>
<feature type="transmembrane region" description="Helical" evidence="1">
    <location>
        <begin position="145"/>
        <end position="164"/>
    </location>
</feature>
<reference evidence="3" key="1">
    <citation type="submission" date="2019-02" db="EMBL/GenBank/DDBJ databases">
        <title>Glaciihabitans arcticus sp. nov., a psychrotolerant bacterium isolated from polar soil.</title>
        <authorList>
            <person name="Dahal R.H."/>
        </authorList>
    </citation>
    <scope>NUCLEOTIDE SEQUENCE [LARGE SCALE GENOMIC DNA]</scope>
    <source>
        <strain evidence="3">RP-3-7</strain>
    </source>
</reference>
<dbReference type="EMBL" id="SISG01000001">
    <property type="protein sequence ID" value="TBN58391.1"/>
    <property type="molecule type" value="Genomic_DNA"/>
</dbReference>
<name>A0A4Q9GUF6_9MICO</name>
<protein>
    <recommendedName>
        <fullName evidence="4">VIT family protein</fullName>
    </recommendedName>
</protein>
<feature type="transmembrane region" description="Helical" evidence="1">
    <location>
        <begin position="79"/>
        <end position="108"/>
    </location>
</feature>
<proteinExistence type="predicted"/>
<evidence type="ECO:0000256" key="1">
    <source>
        <dbReference type="SAM" id="Phobius"/>
    </source>
</evidence>
<gene>
    <name evidence="2" type="ORF">EYE40_13865</name>
</gene>
<sequence length="166" mass="17468">MTSAPSDRQEITERLKERIYVTFTALAVILAMMSHGEVTAGEAIGTLAIAVVGTLLAVFIADIIARIAANERLLSRQEFAHVAGVSLGAIGAVALPIVFLGVSAFGVWEPTSALRASAIALVIALVFFGFLAVRRARIPWWQRGLVLLALGVLGLAVIGLELLAHG</sequence>
<evidence type="ECO:0000313" key="3">
    <source>
        <dbReference type="Proteomes" id="UP000294194"/>
    </source>
</evidence>
<keyword evidence="1" id="KW-0812">Transmembrane</keyword>
<evidence type="ECO:0000313" key="2">
    <source>
        <dbReference type="EMBL" id="TBN58391.1"/>
    </source>
</evidence>
<accession>A0A4Q9GUF6</accession>
<dbReference type="AlphaFoldDB" id="A0A4Q9GUF6"/>
<keyword evidence="3" id="KW-1185">Reference proteome</keyword>